<dbReference type="Pfam" id="PF00581">
    <property type="entry name" value="Rhodanese"/>
    <property type="match status" value="1"/>
</dbReference>
<dbReference type="PROSITE" id="PS50206">
    <property type="entry name" value="RHODANESE_3"/>
    <property type="match status" value="1"/>
</dbReference>
<sequence length="135" mass="13898">MSRVTETPAADSAAAAAHFAASLAFETDCWDVHDALASGAPDFVLLDVRGPGLYAAGHVPGALNLPHRKIVESKLAEFARGTCFVVYCAGPHCNGAARAALRLARLGRPVKLMLGGVTGWLDEGFALARAGGAQA</sequence>
<feature type="domain" description="Rhodanese" evidence="1">
    <location>
        <begin position="39"/>
        <end position="129"/>
    </location>
</feature>
<comment type="caution">
    <text evidence="2">The sequence shown here is derived from an EMBL/GenBank/DDBJ whole genome shotgun (WGS) entry which is preliminary data.</text>
</comment>
<dbReference type="PROSITE" id="PS00380">
    <property type="entry name" value="RHODANESE_1"/>
    <property type="match status" value="1"/>
</dbReference>
<dbReference type="InterPro" id="IPR050229">
    <property type="entry name" value="GlpE_sulfurtransferase"/>
</dbReference>
<evidence type="ECO:0000313" key="2">
    <source>
        <dbReference type="EMBL" id="KWZ38641.1"/>
    </source>
</evidence>
<dbReference type="PANTHER" id="PTHR43031">
    <property type="entry name" value="FAD-DEPENDENT OXIDOREDUCTASE"/>
    <property type="match status" value="1"/>
</dbReference>
<dbReference type="SUPFAM" id="SSF52821">
    <property type="entry name" value="Rhodanese/Cell cycle control phosphatase"/>
    <property type="match status" value="1"/>
</dbReference>
<dbReference type="InterPro" id="IPR001763">
    <property type="entry name" value="Rhodanese-like_dom"/>
</dbReference>
<proteinExistence type="predicted"/>
<gene>
    <name evidence="2" type="ORF">WS72_27880</name>
</gene>
<accession>A0ABR5T6C7</accession>
<name>A0ABR5T6C7_9BURK</name>
<dbReference type="Gene3D" id="3.40.250.10">
    <property type="entry name" value="Rhodanese-like domain"/>
    <property type="match status" value="1"/>
</dbReference>
<dbReference type="SMART" id="SM00450">
    <property type="entry name" value="RHOD"/>
    <property type="match status" value="1"/>
</dbReference>
<dbReference type="PANTHER" id="PTHR43031:SF1">
    <property type="entry name" value="PYRIDINE NUCLEOTIDE-DISULPHIDE OXIDOREDUCTASE"/>
    <property type="match status" value="1"/>
</dbReference>
<evidence type="ECO:0000259" key="1">
    <source>
        <dbReference type="PROSITE" id="PS50206"/>
    </source>
</evidence>
<dbReference type="RefSeq" id="WP_060822954.1">
    <property type="nucleotide sequence ID" value="NZ_LNJQ01000004.1"/>
</dbReference>
<dbReference type="Proteomes" id="UP000070255">
    <property type="component" value="Unassembled WGS sequence"/>
</dbReference>
<protein>
    <submittedName>
        <fullName evidence="2">Rhodanese</fullName>
    </submittedName>
</protein>
<dbReference type="InterPro" id="IPR001307">
    <property type="entry name" value="Thiosulphate_STrfase_CS"/>
</dbReference>
<dbReference type="EMBL" id="LNJQ01000004">
    <property type="protein sequence ID" value="KWZ38641.1"/>
    <property type="molecule type" value="Genomic_DNA"/>
</dbReference>
<dbReference type="InterPro" id="IPR036873">
    <property type="entry name" value="Rhodanese-like_dom_sf"/>
</dbReference>
<reference evidence="2 3" key="1">
    <citation type="submission" date="2015-11" db="EMBL/GenBank/DDBJ databases">
        <authorList>
            <person name="Sahl J."/>
            <person name="Wagner D."/>
            <person name="Keim P."/>
        </authorList>
    </citation>
    <scope>NUCLEOTIDE SEQUENCE [LARGE SCALE GENOMIC DNA]</scope>
    <source>
        <strain evidence="2 3">BDU18</strain>
    </source>
</reference>
<keyword evidence="3" id="KW-1185">Reference proteome</keyword>
<organism evidence="2 3">
    <name type="scientific">Burkholderia savannae</name>
    <dbReference type="NCBI Taxonomy" id="1637837"/>
    <lineage>
        <taxon>Bacteria</taxon>
        <taxon>Pseudomonadati</taxon>
        <taxon>Pseudomonadota</taxon>
        <taxon>Betaproteobacteria</taxon>
        <taxon>Burkholderiales</taxon>
        <taxon>Burkholderiaceae</taxon>
        <taxon>Burkholderia</taxon>
        <taxon>pseudomallei group</taxon>
    </lineage>
</organism>
<evidence type="ECO:0000313" key="3">
    <source>
        <dbReference type="Proteomes" id="UP000070255"/>
    </source>
</evidence>